<dbReference type="PANTHER" id="PTHR45339:SF1">
    <property type="entry name" value="HYBRID SIGNAL TRANSDUCTION HISTIDINE KINASE J"/>
    <property type="match status" value="1"/>
</dbReference>
<dbReference type="PANTHER" id="PTHR45339">
    <property type="entry name" value="HYBRID SIGNAL TRANSDUCTION HISTIDINE KINASE J"/>
    <property type="match status" value="1"/>
</dbReference>
<dbReference type="SUPFAM" id="SSF47384">
    <property type="entry name" value="Homodimeric domain of signal transducing histidine kinase"/>
    <property type="match status" value="1"/>
</dbReference>
<evidence type="ECO:0000256" key="5">
    <source>
        <dbReference type="PROSITE-ProRule" id="PRU00169"/>
    </source>
</evidence>
<dbReference type="SMART" id="SM00448">
    <property type="entry name" value="REC"/>
    <property type="match status" value="1"/>
</dbReference>
<dbReference type="EMBL" id="JBHMEA010000050">
    <property type="protein sequence ID" value="MFB9233562.1"/>
    <property type="molecule type" value="Genomic_DNA"/>
</dbReference>
<evidence type="ECO:0000256" key="2">
    <source>
        <dbReference type="ARBA" id="ARBA00012438"/>
    </source>
</evidence>
<dbReference type="Pfam" id="PF12860">
    <property type="entry name" value="PAS_7"/>
    <property type="match status" value="1"/>
</dbReference>
<dbReference type="InterPro" id="IPR011006">
    <property type="entry name" value="CheY-like_superfamily"/>
</dbReference>
<dbReference type="Gene3D" id="3.30.565.10">
    <property type="entry name" value="Histidine kinase-like ATPase, C-terminal domain"/>
    <property type="match status" value="1"/>
</dbReference>
<protein>
    <recommendedName>
        <fullName evidence="2">histidine kinase</fullName>
        <ecNumber evidence="2">2.7.13.3</ecNumber>
    </recommendedName>
</protein>
<evidence type="ECO:0000259" key="8">
    <source>
        <dbReference type="PROSITE" id="PS50110"/>
    </source>
</evidence>
<comment type="caution">
    <text evidence="9">The sequence shown here is derived from an EMBL/GenBank/DDBJ whole genome shotgun (WGS) entry which is preliminary data.</text>
</comment>
<evidence type="ECO:0000313" key="9">
    <source>
        <dbReference type="EMBL" id="MFB9233562.1"/>
    </source>
</evidence>
<gene>
    <name evidence="9" type="ORF">ACFFUT_17350</name>
</gene>
<dbReference type="PRINTS" id="PR00344">
    <property type="entry name" value="BCTRLSENSOR"/>
</dbReference>
<dbReference type="SMART" id="SM00387">
    <property type="entry name" value="HATPase_c"/>
    <property type="match status" value="1"/>
</dbReference>
<dbReference type="Proteomes" id="UP001589683">
    <property type="component" value="Unassembled WGS sequence"/>
</dbReference>
<keyword evidence="10" id="KW-1185">Reference proteome</keyword>
<dbReference type="InterPro" id="IPR036097">
    <property type="entry name" value="HisK_dim/P_sf"/>
</dbReference>
<evidence type="ECO:0000256" key="3">
    <source>
        <dbReference type="ARBA" id="ARBA00022553"/>
    </source>
</evidence>
<dbReference type="SMART" id="SM00388">
    <property type="entry name" value="HisKA"/>
    <property type="match status" value="1"/>
</dbReference>
<evidence type="ECO:0000256" key="4">
    <source>
        <dbReference type="ARBA" id="ARBA00023012"/>
    </source>
</evidence>
<keyword evidence="6" id="KW-0175">Coiled coil</keyword>
<dbReference type="InterPro" id="IPR001789">
    <property type="entry name" value="Sig_transdc_resp-reg_receiver"/>
</dbReference>
<evidence type="ECO:0000259" key="7">
    <source>
        <dbReference type="PROSITE" id="PS50109"/>
    </source>
</evidence>
<accession>A0ABV5JM73</accession>
<dbReference type="Pfam" id="PF00072">
    <property type="entry name" value="Response_reg"/>
    <property type="match status" value="1"/>
</dbReference>
<dbReference type="Gene3D" id="1.10.287.130">
    <property type="match status" value="1"/>
</dbReference>
<feature type="coiled-coil region" evidence="6">
    <location>
        <begin position="202"/>
        <end position="229"/>
    </location>
</feature>
<feature type="modified residue" description="4-aspartylphosphate" evidence="5">
    <location>
        <position position="657"/>
    </location>
</feature>
<name>A0ABV5JM73_9RHOB</name>
<keyword evidence="3 5" id="KW-0597">Phosphoprotein</keyword>
<dbReference type="InterPro" id="IPR003661">
    <property type="entry name" value="HisK_dim/P_dom"/>
</dbReference>
<comment type="catalytic activity">
    <reaction evidence="1">
        <text>ATP + protein L-histidine = ADP + protein N-phospho-L-histidine.</text>
        <dbReference type="EC" id="2.7.13.3"/>
    </reaction>
</comment>
<sequence>MSLSEKLAQERRARLAAERLLELKQTELFQANQKLSHHARALSDEIIEKRQEMNDVRSVAEALKGENTKVRFDLKTAESKVVIAERRLWDSIETIEDGFAVFDKEHRLVAANKSYLAAFDGIEEAAPFVTYTRLLELATEEGIVDIGDQCPSAWQTEMLIRWHKEEIPQQTIKLWNGHYLKLVDKRSRDGETVSLALNITDTIQHEKEMKEARKKAEAANRAKSTFLANMSHEIRTPMNGVVGMANLLRETALNEEQLLYANTIKSSAEALLVIINDVLDYSKIEAKKLTLNPAPFDLERCIYEIVFLLLPSAREKGIDLLVDFDLLLPTVFIGDVGRIRQVLTNLIGNALKFTLEGYVVINVVGFEKTEPGVTQIHISIEDTGIGIPADMVDHVFGEFNQVEDERNRKFEGTGLGLAISKELIELMGGELWVDSVVDEGSCFGFMVSLPVADTQQRALSALPNHLMHAAIVTPNPMTGEILNRQLSALGVQSSVYLRAKDLFGGNTDKFDVAITETDLIDLTPEEFANKLHQKTPALPIIFLTHTNQLQLNNFRDTGVRKLLQKPVPRSLLYSTLLDLFPLEQSVADLETHGATGLKRPGEPGRRMRVLTAEDNKTNQLVFRKYVKSLNIKLKIVNNGQEAIDAYQDFQPDLIFMDISMPEIDGKEATRKIRKIEVLEQRPRIPIIAVTAHALMGDGAEILAAGLDFYLTKPLDKTAIHNKITSAKPKDCADVWPSDYVPVSAKAAV</sequence>
<organism evidence="9 10">
    <name type="scientific">Pseudohalocynthiibacter aestuariivivens</name>
    <dbReference type="NCBI Taxonomy" id="1591409"/>
    <lineage>
        <taxon>Bacteria</taxon>
        <taxon>Pseudomonadati</taxon>
        <taxon>Pseudomonadota</taxon>
        <taxon>Alphaproteobacteria</taxon>
        <taxon>Rhodobacterales</taxon>
        <taxon>Paracoccaceae</taxon>
        <taxon>Pseudohalocynthiibacter</taxon>
    </lineage>
</organism>
<dbReference type="CDD" id="cd17546">
    <property type="entry name" value="REC_hyHK_CKI1_RcsC-like"/>
    <property type="match status" value="1"/>
</dbReference>
<dbReference type="SUPFAM" id="SSF52172">
    <property type="entry name" value="CheY-like"/>
    <property type="match status" value="2"/>
</dbReference>
<dbReference type="InterPro" id="IPR003594">
    <property type="entry name" value="HATPase_dom"/>
</dbReference>
<reference evidence="9 10" key="1">
    <citation type="submission" date="2024-09" db="EMBL/GenBank/DDBJ databases">
        <authorList>
            <person name="Sun Q."/>
            <person name="Mori K."/>
        </authorList>
    </citation>
    <scope>NUCLEOTIDE SEQUENCE [LARGE SCALE GENOMIC DNA]</scope>
    <source>
        <strain evidence="9 10">CECT 8726</strain>
    </source>
</reference>
<dbReference type="PROSITE" id="PS50110">
    <property type="entry name" value="RESPONSE_REGULATORY"/>
    <property type="match status" value="1"/>
</dbReference>
<dbReference type="Pfam" id="PF02518">
    <property type="entry name" value="HATPase_c"/>
    <property type="match status" value="1"/>
</dbReference>
<evidence type="ECO:0000313" key="10">
    <source>
        <dbReference type="Proteomes" id="UP001589683"/>
    </source>
</evidence>
<dbReference type="SUPFAM" id="SSF55874">
    <property type="entry name" value="ATPase domain of HSP90 chaperone/DNA topoisomerase II/histidine kinase"/>
    <property type="match status" value="1"/>
</dbReference>
<dbReference type="CDD" id="cd16922">
    <property type="entry name" value="HATPase_EvgS-ArcB-TorS-like"/>
    <property type="match status" value="1"/>
</dbReference>
<evidence type="ECO:0000256" key="1">
    <source>
        <dbReference type="ARBA" id="ARBA00000085"/>
    </source>
</evidence>
<dbReference type="Pfam" id="PF00512">
    <property type="entry name" value="HisKA"/>
    <property type="match status" value="1"/>
</dbReference>
<feature type="domain" description="Histidine kinase" evidence="7">
    <location>
        <begin position="229"/>
        <end position="453"/>
    </location>
</feature>
<dbReference type="InterPro" id="IPR036890">
    <property type="entry name" value="HATPase_C_sf"/>
</dbReference>
<dbReference type="Gene3D" id="3.40.50.2300">
    <property type="match status" value="2"/>
</dbReference>
<keyword evidence="4" id="KW-0902">Two-component regulatory system</keyword>
<feature type="domain" description="Response regulatory" evidence="8">
    <location>
        <begin position="608"/>
        <end position="727"/>
    </location>
</feature>
<proteinExistence type="predicted"/>
<dbReference type="PROSITE" id="PS50109">
    <property type="entry name" value="HIS_KIN"/>
    <property type="match status" value="1"/>
</dbReference>
<evidence type="ECO:0000256" key="6">
    <source>
        <dbReference type="SAM" id="Coils"/>
    </source>
</evidence>
<dbReference type="InterPro" id="IPR004358">
    <property type="entry name" value="Sig_transdc_His_kin-like_C"/>
</dbReference>
<dbReference type="RefSeq" id="WP_213890516.1">
    <property type="nucleotide sequence ID" value="NZ_JAGFNU010000011.1"/>
</dbReference>
<dbReference type="EC" id="2.7.13.3" evidence="2"/>
<dbReference type="InterPro" id="IPR005467">
    <property type="entry name" value="His_kinase_dom"/>
</dbReference>
<dbReference type="CDD" id="cd00082">
    <property type="entry name" value="HisKA"/>
    <property type="match status" value="1"/>
</dbReference>